<dbReference type="GeneID" id="110422556"/>
<keyword evidence="2 5" id="KW-0812">Transmembrane</keyword>
<dbReference type="OrthoDB" id="3936150at2759"/>
<dbReference type="PANTHER" id="PTHR24064">
    <property type="entry name" value="SOLUTE CARRIER FAMILY 22 MEMBER"/>
    <property type="match status" value="1"/>
</dbReference>
<dbReference type="GO" id="GO:0016020">
    <property type="term" value="C:membrane"/>
    <property type="evidence" value="ECO:0007669"/>
    <property type="project" value="UniProtKB-SubCell"/>
</dbReference>
<sequence length="563" mass="61700">MEEEESRELVHGKENSVEAKLELTVDEVVEGYVGSFGFSQLLHVLLVSFAWIFDSQNTLITIFSDAKPAAWRCKSSFDHSTNGSISSSLCMMATTASNKAQTGPVCGLAAGTWEWIGGNTTSTIAEWGLVCDRKFLAALPASLFFVGSIIGCAFYGRLADACLGRKKTLLLACILTFTTTFITSLSPNVWIYALLRFANGFARSGIGICCLVLSTEAVGRKWRGQVGQYGFFFFTAGFLSLPFIAHPTRTCWRNSYKIISLLPLIYTFVLVAFVSESPRWLLVRGKNEEAVAVLEKLARLNGKKLPDNLQLIIPSEAKMASEGQRDAAANDKTQNLWTVKWAAKRMITIMIAGFGVGFVYYGIQLNVENLNFNLYFTVVLNALMEIPAVFVGSVLLSFTNRRLLFSLSAFLAGVSSILCILFSASSRGKARADGSGGSWPQLTIEAIGFMAASVAFDVLYIYCVELFPTNVRNFAVSLLRQALMLGASLAPLLVVVGRLSPSLSFVVFGAFSILSGILSLWLPETRNSPLYETLEQQEDEEKLHCLSSDLRGVELGNEKKVRL</sequence>
<proteinExistence type="predicted"/>
<keyword evidence="7" id="KW-1185">Reference proteome</keyword>
<gene>
    <name evidence="8" type="primary">LOC110422556</name>
</gene>
<name>A0A6J1AYY9_9ROSI</name>
<dbReference type="AlphaFoldDB" id="A0A6J1AYY9"/>
<evidence type="ECO:0000256" key="2">
    <source>
        <dbReference type="ARBA" id="ARBA00022692"/>
    </source>
</evidence>
<reference evidence="8" key="1">
    <citation type="submission" date="2025-08" db="UniProtKB">
        <authorList>
            <consortium name="RefSeq"/>
        </authorList>
    </citation>
    <scope>IDENTIFICATION</scope>
    <source>
        <tissue evidence="8">Leaf</tissue>
    </source>
</reference>
<feature type="transmembrane region" description="Helical" evidence="5">
    <location>
        <begin position="168"/>
        <end position="185"/>
    </location>
</feature>
<evidence type="ECO:0000256" key="5">
    <source>
        <dbReference type="SAM" id="Phobius"/>
    </source>
</evidence>
<feature type="transmembrane region" description="Helical" evidence="5">
    <location>
        <begin position="444"/>
        <end position="462"/>
    </location>
</feature>
<feature type="transmembrane region" description="Helical" evidence="5">
    <location>
        <begin position="403"/>
        <end position="424"/>
    </location>
</feature>
<dbReference type="GO" id="GO:0022857">
    <property type="term" value="F:transmembrane transporter activity"/>
    <property type="evidence" value="ECO:0007669"/>
    <property type="project" value="InterPro"/>
</dbReference>
<feature type="transmembrane region" description="Helical" evidence="5">
    <location>
        <begin position="191"/>
        <end position="214"/>
    </location>
</feature>
<dbReference type="InterPro" id="IPR036259">
    <property type="entry name" value="MFS_trans_sf"/>
</dbReference>
<accession>A0A6J1AYY9</accession>
<dbReference type="InterPro" id="IPR005828">
    <property type="entry name" value="MFS_sugar_transport-like"/>
</dbReference>
<feature type="transmembrane region" description="Helical" evidence="5">
    <location>
        <begin position="135"/>
        <end position="156"/>
    </location>
</feature>
<evidence type="ECO:0000256" key="1">
    <source>
        <dbReference type="ARBA" id="ARBA00004141"/>
    </source>
</evidence>
<dbReference type="PROSITE" id="PS50850">
    <property type="entry name" value="MFS"/>
    <property type="match status" value="1"/>
</dbReference>
<feature type="transmembrane region" description="Helical" evidence="5">
    <location>
        <begin position="226"/>
        <end position="244"/>
    </location>
</feature>
<feature type="transmembrane region" description="Helical" evidence="5">
    <location>
        <begin position="346"/>
        <end position="363"/>
    </location>
</feature>
<dbReference type="Gene3D" id="1.20.1250.20">
    <property type="entry name" value="MFS general substrate transporter like domains"/>
    <property type="match status" value="1"/>
</dbReference>
<feature type="transmembrane region" description="Helical" evidence="5">
    <location>
        <begin position="256"/>
        <end position="274"/>
    </location>
</feature>
<dbReference type="Proteomes" id="UP000504621">
    <property type="component" value="Unplaced"/>
</dbReference>
<dbReference type="SUPFAM" id="SSF103473">
    <property type="entry name" value="MFS general substrate transporter"/>
    <property type="match status" value="1"/>
</dbReference>
<dbReference type="InterPro" id="IPR020846">
    <property type="entry name" value="MFS_dom"/>
</dbReference>
<evidence type="ECO:0000256" key="3">
    <source>
        <dbReference type="ARBA" id="ARBA00022989"/>
    </source>
</evidence>
<feature type="transmembrane region" description="Helical" evidence="5">
    <location>
        <begin position="474"/>
        <end position="496"/>
    </location>
</feature>
<keyword evidence="3 5" id="KW-1133">Transmembrane helix</keyword>
<evidence type="ECO:0000313" key="8">
    <source>
        <dbReference type="RefSeq" id="XP_021292193.1"/>
    </source>
</evidence>
<evidence type="ECO:0000259" key="6">
    <source>
        <dbReference type="PROSITE" id="PS50850"/>
    </source>
</evidence>
<feature type="transmembrane region" description="Helical" evidence="5">
    <location>
        <begin position="502"/>
        <end position="522"/>
    </location>
</feature>
<keyword evidence="4 5" id="KW-0472">Membrane</keyword>
<organism evidence="7 8">
    <name type="scientific">Herrania umbratica</name>
    <dbReference type="NCBI Taxonomy" id="108875"/>
    <lineage>
        <taxon>Eukaryota</taxon>
        <taxon>Viridiplantae</taxon>
        <taxon>Streptophyta</taxon>
        <taxon>Embryophyta</taxon>
        <taxon>Tracheophyta</taxon>
        <taxon>Spermatophyta</taxon>
        <taxon>Magnoliopsida</taxon>
        <taxon>eudicotyledons</taxon>
        <taxon>Gunneridae</taxon>
        <taxon>Pentapetalae</taxon>
        <taxon>rosids</taxon>
        <taxon>malvids</taxon>
        <taxon>Malvales</taxon>
        <taxon>Malvaceae</taxon>
        <taxon>Byttnerioideae</taxon>
        <taxon>Herrania</taxon>
    </lineage>
</organism>
<comment type="subcellular location">
    <subcellularLocation>
        <location evidence="1">Membrane</location>
        <topology evidence="1">Multi-pass membrane protein</topology>
    </subcellularLocation>
</comment>
<protein>
    <submittedName>
        <fullName evidence="8">Organic cation/carnitine transporter 1</fullName>
    </submittedName>
</protein>
<dbReference type="Pfam" id="PF00083">
    <property type="entry name" value="Sugar_tr"/>
    <property type="match status" value="1"/>
</dbReference>
<feature type="domain" description="Major facilitator superfamily (MFS) profile" evidence="6">
    <location>
        <begin position="43"/>
        <end position="527"/>
    </location>
</feature>
<evidence type="ECO:0000256" key="4">
    <source>
        <dbReference type="ARBA" id="ARBA00023136"/>
    </source>
</evidence>
<dbReference type="RefSeq" id="XP_021292193.1">
    <property type="nucleotide sequence ID" value="XM_021436518.1"/>
</dbReference>
<feature type="transmembrane region" description="Helical" evidence="5">
    <location>
        <begin position="375"/>
        <end position="396"/>
    </location>
</feature>
<evidence type="ECO:0000313" key="7">
    <source>
        <dbReference type="Proteomes" id="UP000504621"/>
    </source>
</evidence>